<comment type="caution">
    <text evidence="3">The sequence shown here is derived from an EMBL/GenBank/DDBJ whole genome shotgun (WGS) entry which is preliminary data.</text>
</comment>
<keyword evidence="1" id="KW-0472">Membrane</keyword>
<protein>
    <submittedName>
        <fullName evidence="3">OmpA family protein</fullName>
    </submittedName>
</protein>
<dbReference type="RefSeq" id="WP_277898616.1">
    <property type="nucleotide sequence ID" value="NZ_JAPMUA010000001.1"/>
</dbReference>
<dbReference type="PANTHER" id="PTHR30329:SF21">
    <property type="entry name" value="LIPOPROTEIN YIAD-RELATED"/>
    <property type="match status" value="1"/>
</dbReference>
<evidence type="ECO:0000259" key="2">
    <source>
        <dbReference type="PROSITE" id="PS51123"/>
    </source>
</evidence>
<organism evidence="3 4">
    <name type="scientific">Galbibacter pacificus</name>
    <dbReference type="NCBI Taxonomy" id="2996052"/>
    <lineage>
        <taxon>Bacteria</taxon>
        <taxon>Pseudomonadati</taxon>
        <taxon>Bacteroidota</taxon>
        <taxon>Flavobacteriia</taxon>
        <taxon>Flavobacteriales</taxon>
        <taxon>Flavobacteriaceae</taxon>
        <taxon>Galbibacter</taxon>
    </lineage>
</organism>
<dbReference type="Pfam" id="PF00691">
    <property type="entry name" value="OmpA"/>
    <property type="match status" value="1"/>
</dbReference>
<evidence type="ECO:0000313" key="3">
    <source>
        <dbReference type="EMBL" id="MDG3584859.1"/>
    </source>
</evidence>
<dbReference type="InterPro" id="IPR006665">
    <property type="entry name" value="OmpA-like"/>
</dbReference>
<dbReference type="Gene3D" id="3.30.1330.60">
    <property type="entry name" value="OmpA-like domain"/>
    <property type="match status" value="1"/>
</dbReference>
<evidence type="ECO:0000256" key="1">
    <source>
        <dbReference type="PROSITE-ProRule" id="PRU00473"/>
    </source>
</evidence>
<dbReference type="SUPFAM" id="SSF103088">
    <property type="entry name" value="OmpA-like"/>
    <property type="match status" value="1"/>
</dbReference>
<dbReference type="PROSITE" id="PS51123">
    <property type="entry name" value="OMPA_2"/>
    <property type="match status" value="1"/>
</dbReference>
<proteinExistence type="predicted"/>
<gene>
    <name evidence="3" type="ORF">OSR52_03180</name>
</gene>
<dbReference type="EMBL" id="JAPMUA010000001">
    <property type="protein sequence ID" value="MDG3584859.1"/>
    <property type="molecule type" value="Genomic_DNA"/>
</dbReference>
<reference evidence="3" key="1">
    <citation type="submission" date="2022-11" db="EMBL/GenBank/DDBJ databases">
        <title>High-quality draft genome sequence of Galbibacter sp. strain CMA-7.</title>
        <authorList>
            <person name="Wei L."/>
            <person name="Dong C."/>
            <person name="Shao Z."/>
        </authorList>
    </citation>
    <scope>NUCLEOTIDE SEQUENCE</scope>
    <source>
        <strain evidence="3">CMA-7</strain>
    </source>
</reference>
<dbReference type="CDD" id="cd07185">
    <property type="entry name" value="OmpA_C-like"/>
    <property type="match status" value="1"/>
</dbReference>
<dbReference type="Pfam" id="PF13568">
    <property type="entry name" value="OMP_b-brl_2"/>
    <property type="match status" value="1"/>
</dbReference>
<dbReference type="InterPro" id="IPR050330">
    <property type="entry name" value="Bact_OuterMem_StrucFunc"/>
</dbReference>
<sequence>MKIRIVTSLFLIWMLSGQAQEIMFKLDGGTSGIAYNSSMGNGTLGFGGGIGVGYTYFFNNHWGLQTGIEARYNSNTFELYDNQQIVTNEIDDQGSAFEYRVNTSKYREDQHFYSFGIPVMLQYRGAISDKTGFYVGFGGKVLFPTKQQVAASAKDLELSSYYPDLNLEIDDLPVHGFGNTNDWENHVEVSLKTSVLLSIEGGLIFKLKEHLKLYTGIYIDYGLTDLQDENPTQNLVDYSPNGLEMVTANGVMAAEGIVESSKYLSVGIQVKLGFRLGKKNALQAEKTEVVTIEEPMETKVLVPKVVEKNHEENIIEPTLTASEVAYMEKPLVFGNIDQIEIPEQLTERLKTIARLANKNKESKLYITGYTCDLGSESINKKIGMKRARSVAAYLETQGISRDRMKVESKGEAEPLFPNITHKNREKNRRVSIEVVSEN</sequence>
<name>A0ABT6FP71_9FLAO</name>
<dbReference type="PANTHER" id="PTHR30329">
    <property type="entry name" value="STATOR ELEMENT OF FLAGELLAR MOTOR COMPLEX"/>
    <property type="match status" value="1"/>
</dbReference>
<dbReference type="InterPro" id="IPR025665">
    <property type="entry name" value="Beta-barrel_OMP_2"/>
</dbReference>
<dbReference type="InterPro" id="IPR036737">
    <property type="entry name" value="OmpA-like_sf"/>
</dbReference>
<evidence type="ECO:0000313" key="4">
    <source>
        <dbReference type="Proteomes" id="UP001153642"/>
    </source>
</evidence>
<accession>A0ABT6FP71</accession>
<dbReference type="Proteomes" id="UP001153642">
    <property type="component" value="Unassembled WGS sequence"/>
</dbReference>
<feature type="domain" description="OmpA-like" evidence="2">
    <location>
        <begin position="321"/>
        <end position="438"/>
    </location>
</feature>
<keyword evidence="4" id="KW-1185">Reference proteome</keyword>